<organism evidence="2 3">
    <name type="scientific">Spiroplasma mirum ATCC 29335</name>
    <dbReference type="NCBI Taxonomy" id="838561"/>
    <lineage>
        <taxon>Bacteria</taxon>
        <taxon>Bacillati</taxon>
        <taxon>Mycoplasmatota</taxon>
        <taxon>Mollicutes</taxon>
        <taxon>Entomoplasmatales</taxon>
        <taxon>Spiroplasmataceae</taxon>
        <taxon>Spiroplasma</taxon>
    </lineage>
</organism>
<accession>W6AXB3</accession>
<evidence type="ECO:0000313" key="2">
    <source>
        <dbReference type="EMBL" id="AHI58384.1"/>
    </source>
</evidence>
<feature type="domain" description="Dam-replacing protein HTH" evidence="1">
    <location>
        <begin position="53"/>
        <end position="117"/>
    </location>
</feature>
<dbReference type="InterPro" id="IPR041368">
    <property type="entry name" value="DRP_C"/>
</dbReference>
<proteinExistence type="predicted"/>
<gene>
    <name evidence="2" type="ORF">P344_05310</name>
</gene>
<dbReference type="RefSeq" id="WP_025317637.1">
    <property type="nucleotide sequence ID" value="NZ_CP006720.1"/>
</dbReference>
<protein>
    <recommendedName>
        <fullName evidence="1">Dam-replacing protein HTH domain-containing protein</fullName>
    </recommendedName>
</protein>
<reference evidence="2 3" key="1">
    <citation type="submission" date="2013-09" db="EMBL/GenBank/DDBJ databases">
        <title>Complete genome sequence of Spiroplasma mirum suckling mouse cataract agent.</title>
        <authorList>
            <person name="Landry C.A."/>
            <person name="Bastian F.O."/>
            <person name="Thune R.L."/>
        </authorList>
    </citation>
    <scope>NUCLEOTIDE SEQUENCE [LARGE SCALE GENOMIC DNA]</scope>
    <source>
        <strain evidence="2 3">SMCA</strain>
    </source>
</reference>
<dbReference type="OrthoDB" id="1664032at2"/>
<dbReference type="InterPro" id="IPR036388">
    <property type="entry name" value="WH-like_DNA-bd_sf"/>
</dbReference>
<name>W6AXB3_9MOLU</name>
<evidence type="ECO:0000313" key="3">
    <source>
        <dbReference type="Proteomes" id="UP000019260"/>
    </source>
</evidence>
<dbReference type="AlphaFoldDB" id="W6AXB3"/>
<dbReference type="HOGENOM" id="CLU_2036578_0_0_14"/>
<sequence>MRKKLINLDYENIHNMKKYIDLKNNLVINDNQGDNILLVDNKEYILKQFRGLNKEVLKIIFEIKRDIFSLQEIYKYKKIFKEIFPNSHTIQESIRKTLQILRDKGILNFVDNNGQYKLLIK</sequence>
<dbReference type="Pfam" id="PF17726">
    <property type="entry name" value="DpnI_C"/>
    <property type="match status" value="1"/>
</dbReference>
<dbReference type="Proteomes" id="UP000019260">
    <property type="component" value="Chromosome"/>
</dbReference>
<evidence type="ECO:0000259" key="1">
    <source>
        <dbReference type="Pfam" id="PF17726"/>
    </source>
</evidence>
<keyword evidence="3" id="KW-1185">Reference proteome</keyword>
<dbReference type="KEGG" id="smia:P344_05310"/>
<dbReference type="EMBL" id="CP006720">
    <property type="protein sequence ID" value="AHI58384.1"/>
    <property type="molecule type" value="Genomic_DNA"/>
</dbReference>
<dbReference type="PATRIC" id="fig|838561.3.peg.1021"/>
<dbReference type="STRING" id="838561.P344_05310"/>
<dbReference type="Gene3D" id="1.10.10.10">
    <property type="entry name" value="Winged helix-like DNA-binding domain superfamily/Winged helix DNA-binding domain"/>
    <property type="match status" value="1"/>
</dbReference>